<proteinExistence type="predicted"/>
<dbReference type="InterPro" id="IPR011330">
    <property type="entry name" value="Glyco_hydro/deAcase_b/a-brl"/>
</dbReference>
<dbReference type="AlphaFoldDB" id="A0A6L8W5W3"/>
<evidence type="ECO:0008006" key="3">
    <source>
        <dbReference type="Google" id="ProtNLM"/>
    </source>
</evidence>
<dbReference type="InterPro" id="IPR049591">
    <property type="entry name" value="CE4_u4-like"/>
</dbReference>
<evidence type="ECO:0000313" key="2">
    <source>
        <dbReference type="Proteomes" id="UP000476030"/>
    </source>
</evidence>
<keyword evidence="2" id="KW-1185">Reference proteome</keyword>
<dbReference type="EMBL" id="WTUW01000001">
    <property type="protein sequence ID" value="MZR29882.1"/>
    <property type="molecule type" value="Genomic_DNA"/>
</dbReference>
<dbReference type="GO" id="GO:0005975">
    <property type="term" value="P:carbohydrate metabolic process"/>
    <property type="evidence" value="ECO:0007669"/>
    <property type="project" value="InterPro"/>
</dbReference>
<reference evidence="1 2" key="1">
    <citation type="submission" date="2019-12" db="EMBL/GenBank/DDBJ databases">
        <title>Snethiella sp. nov. sp. isolated from sea sand.</title>
        <authorList>
            <person name="Kim J."/>
            <person name="Jeong S.E."/>
            <person name="Jung H.S."/>
            <person name="Jeon C.O."/>
        </authorList>
    </citation>
    <scope>NUCLEOTIDE SEQUENCE [LARGE SCALE GENOMIC DNA]</scope>
    <source>
        <strain evidence="1 2">DP05</strain>
    </source>
</reference>
<dbReference type="RefSeq" id="WP_161314427.1">
    <property type="nucleotide sequence ID" value="NZ_WTUW01000001.1"/>
</dbReference>
<dbReference type="SUPFAM" id="SSF88713">
    <property type="entry name" value="Glycoside hydrolase/deacetylase"/>
    <property type="match status" value="1"/>
</dbReference>
<accession>A0A6L8W5W3</accession>
<protein>
    <recommendedName>
        <fullName evidence="3">Polysaccharide deacetylase</fullName>
    </recommendedName>
</protein>
<dbReference type="Gene3D" id="3.20.20.370">
    <property type="entry name" value="Glycoside hydrolase/deacetylase"/>
    <property type="match status" value="1"/>
</dbReference>
<sequence>MSDWGSLKSELDLWHSEGRIATFWWRDDDVIAPTPALERLLHLKDHFDIPLALAVIPSEVDAELVNYLESCEILQHGFGHQNFAADGAKKSEFPEARARNEIERDILQGKETLTRIFTDQFAPIMVPPWNRIANNHIGVLAGLGFIGISRYKARKSALIRPALAEINTHIDPINWRGDRSVLPETTLLEMVLEHLMARRQGRADKQEPTGLLTHHLVHDEETWAGVYKLLATLTDHPAVRFLTIEGALALVDGMPEDVFMREAEQAEE</sequence>
<gene>
    <name evidence="1" type="ORF">GQE98_04450</name>
</gene>
<dbReference type="Proteomes" id="UP000476030">
    <property type="component" value="Unassembled WGS sequence"/>
</dbReference>
<name>A0A6L8W5W3_9PROT</name>
<dbReference type="CDD" id="cd10928">
    <property type="entry name" value="CE4_u4"/>
    <property type="match status" value="1"/>
</dbReference>
<comment type="caution">
    <text evidence="1">The sequence shown here is derived from an EMBL/GenBank/DDBJ whole genome shotgun (WGS) entry which is preliminary data.</text>
</comment>
<evidence type="ECO:0000313" key="1">
    <source>
        <dbReference type="EMBL" id="MZR29882.1"/>
    </source>
</evidence>
<organism evidence="1 2">
    <name type="scientific">Sneathiella litorea</name>
    <dbReference type="NCBI Taxonomy" id="2606216"/>
    <lineage>
        <taxon>Bacteria</taxon>
        <taxon>Pseudomonadati</taxon>
        <taxon>Pseudomonadota</taxon>
        <taxon>Alphaproteobacteria</taxon>
        <taxon>Sneathiellales</taxon>
        <taxon>Sneathiellaceae</taxon>
        <taxon>Sneathiella</taxon>
    </lineage>
</organism>